<dbReference type="AlphaFoldDB" id="A0A834M7U0"/>
<evidence type="ECO:0000256" key="1">
    <source>
        <dbReference type="SAM" id="MobiDB-lite"/>
    </source>
</evidence>
<organism evidence="2 3">
    <name type="scientific">Rhynchophorus ferrugineus</name>
    <name type="common">Red palm weevil</name>
    <name type="synonym">Curculio ferrugineus</name>
    <dbReference type="NCBI Taxonomy" id="354439"/>
    <lineage>
        <taxon>Eukaryota</taxon>
        <taxon>Metazoa</taxon>
        <taxon>Ecdysozoa</taxon>
        <taxon>Arthropoda</taxon>
        <taxon>Hexapoda</taxon>
        <taxon>Insecta</taxon>
        <taxon>Pterygota</taxon>
        <taxon>Neoptera</taxon>
        <taxon>Endopterygota</taxon>
        <taxon>Coleoptera</taxon>
        <taxon>Polyphaga</taxon>
        <taxon>Cucujiformia</taxon>
        <taxon>Curculionidae</taxon>
        <taxon>Dryophthorinae</taxon>
        <taxon>Rhynchophorus</taxon>
    </lineage>
</organism>
<protein>
    <submittedName>
        <fullName evidence="2">Uncharacterized protein</fullName>
    </submittedName>
</protein>
<dbReference type="Proteomes" id="UP000625711">
    <property type="component" value="Unassembled WGS sequence"/>
</dbReference>
<feature type="region of interest" description="Disordered" evidence="1">
    <location>
        <begin position="1"/>
        <end position="26"/>
    </location>
</feature>
<name>A0A834M7U0_RHYFE</name>
<dbReference type="EMBL" id="JAACXV010013969">
    <property type="protein sequence ID" value="KAF7271381.1"/>
    <property type="molecule type" value="Genomic_DNA"/>
</dbReference>
<reference evidence="2" key="1">
    <citation type="submission" date="2020-08" db="EMBL/GenBank/DDBJ databases">
        <title>Genome sequencing and assembly of the red palm weevil Rhynchophorus ferrugineus.</title>
        <authorList>
            <person name="Dias G.B."/>
            <person name="Bergman C.M."/>
            <person name="Manee M."/>
        </authorList>
    </citation>
    <scope>NUCLEOTIDE SEQUENCE</scope>
    <source>
        <strain evidence="2">AA-2017</strain>
        <tissue evidence="2">Whole larva</tissue>
    </source>
</reference>
<gene>
    <name evidence="2" type="ORF">GWI33_015736</name>
</gene>
<accession>A0A834M7U0</accession>
<evidence type="ECO:0000313" key="3">
    <source>
        <dbReference type="Proteomes" id="UP000625711"/>
    </source>
</evidence>
<comment type="caution">
    <text evidence="2">The sequence shown here is derived from an EMBL/GenBank/DDBJ whole genome shotgun (WGS) entry which is preliminary data.</text>
</comment>
<sequence>MRELSICVAGASKGRRGGGEGASGGSLGRPQDFVFSALARPQFLALVHFWVGYRVGFRAPRRRVWLSFHLNALIAYNTSDEDPAAFVFIAMLH</sequence>
<keyword evidence="3" id="KW-1185">Reference proteome</keyword>
<proteinExistence type="predicted"/>
<evidence type="ECO:0000313" key="2">
    <source>
        <dbReference type="EMBL" id="KAF7271381.1"/>
    </source>
</evidence>